<keyword evidence="4" id="KW-0769">Symport</keyword>
<evidence type="ECO:0000256" key="3">
    <source>
        <dbReference type="ARBA" id="ARBA00022692"/>
    </source>
</evidence>
<name>A0A482XAI7_LAOST</name>
<dbReference type="InParanoid" id="A0A482XAI7"/>
<accession>A0A482XAI7</accession>
<dbReference type="Proteomes" id="UP000291343">
    <property type="component" value="Unassembled WGS sequence"/>
</dbReference>
<evidence type="ECO:0000313" key="9">
    <source>
        <dbReference type="EMBL" id="RZF42662.1"/>
    </source>
</evidence>
<evidence type="ECO:0000256" key="7">
    <source>
        <dbReference type="SAM" id="Phobius"/>
    </source>
</evidence>
<dbReference type="PANTHER" id="PTHR10361">
    <property type="entry name" value="SODIUM-BILE ACID COTRANSPORTER"/>
    <property type="match status" value="1"/>
</dbReference>
<dbReference type="OrthoDB" id="203097at2759"/>
<dbReference type="Gene3D" id="1.20.1530.20">
    <property type="match status" value="1"/>
</dbReference>
<keyword evidence="6 7" id="KW-0472">Membrane</keyword>
<dbReference type="AlphaFoldDB" id="A0A482XAI7"/>
<dbReference type="Pfam" id="PF01758">
    <property type="entry name" value="SBF"/>
    <property type="match status" value="1"/>
</dbReference>
<protein>
    <recommendedName>
        <fullName evidence="11">Sodium-bile acid cotransporter</fullName>
    </recommendedName>
</protein>
<feature type="chain" id="PRO_5019738019" description="Sodium-bile acid cotransporter" evidence="8">
    <location>
        <begin position="33"/>
        <end position="461"/>
    </location>
</feature>
<organism evidence="9 10">
    <name type="scientific">Laodelphax striatellus</name>
    <name type="common">Small brown planthopper</name>
    <name type="synonym">Delphax striatella</name>
    <dbReference type="NCBI Taxonomy" id="195883"/>
    <lineage>
        <taxon>Eukaryota</taxon>
        <taxon>Metazoa</taxon>
        <taxon>Ecdysozoa</taxon>
        <taxon>Arthropoda</taxon>
        <taxon>Hexapoda</taxon>
        <taxon>Insecta</taxon>
        <taxon>Pterygota</taxon>
        <taxon>Neoptera</taxon>
        <taxon>Paraneoptera</taxon>
        <taxon>Hemiptera</taxon>
        <taxon>Auchenorrhyncha</taxon>
        <taxon>Fulgoroidea</taxon>
        <taxon>Delphacidae</taxon>
        <taxon>Criomorphinae</taxon>
        <taxon>Laodelphax</taxon>
    </lineage>
</organism>
<evidence type="ECO:0000256" key="8">
    <source>
        <dbReference type="SAM" id="SignalP"/>
    </source>
</evidence>
<keyword evidence="10" id="KW-1185">Reference proteome</keyword>
<dbReference type="GO" id="GO:0015293">
    <property type="term" value="F:symporter activity"/>
    <property type="evidence" value="ECO:0007669"/>
    <property type="project" value="UniProtKB-KW"/>
</dbReference>
<dbReference type="EMBL" id="QKKF02014716">
    <property type="protein sequence ID" value="RZF42662.1"/>
    <property type="molecule type" value="Genomic_DNA"/>
</dbReference>
<feature type="transmembrane region" description="Helical" evidence="7">
    <location>
        <begin position="250"/>
        <end position="271"/>
    </location>
</feature>
<feature type="transmembrane region" description="Helical" evidence="7">
    <location>
        <begin position="407"/>
        <end position="426"/>
    </location>
</feature>
<feature type="transmembrane region" description="Helical" evidence="7">
    <location>
        <begin position="150"/>
        <end position="172"/>
    </location>
</feature>
<feature type="transmembrane region" description="Helical" evidence="7">
    <location>
        <begin position="214"/>
        <end position="238"/>
    </location>
</feature>
<feature type="transmembrane region" description="Helical" evidence="7">
    <location>
        <begin position="184"/>
        <end position="208"/>
    </location>
</feature>
<evidence type="ECO:0000256" key="6">
    <source>
        <dbReference type="ARBA" id="ARBA00023136"/>
    </source>
</evidence>
<feature type="transmembrane region" description="Helical" evidence="7">
    <location>
        <begin position="283"/>
        <end position="303"/>
    </location>
</feature>
<comment type="subcellular location">
    <subcellularLocation>
        <location evidence="1">Membrane</location>
        <topology evidence="1">Multi-pass membrane protein</topology>
    </subcellularLocation>
</comment>
<feature type="transmembrane region" description="Helical" evidence="7">
    <location>
        <begin position="343"/>
        <end position="363"/>
    </location>
</feature>
<dbReference type="FunCoup" id="A0A482XAI7">
    <property type="interactions" value="126"/>
</dbReference>
<feature type="transmembrane region" description="Helical" evidence="7">
    <location>
        <begin position="315"/>
        <end position="337"/>
    </location>
</feature>
<dbReference type="STRING" id="195883.A0A482XAI7"/>
<dbReference type="InterPro" id="IPR004710">
    <property type="entry name" value="Bilac:Na_transpt"/>
</dbReference>
<keyword evidence="8" id="KW-0732">Signal</keyword>
<dbReference type="SMR" id="A0A482XAI7"/>
<evidence type="ECO:0000256" key="1">
    <source>
        <dbReference type="ARBA" id="ARBA00004141"/>
    </source>
</evidence>
<gene>
    <name evidence="9" type="ORF">LSTR_LSTR001457</name>
</gene>
<proteinExistence type="inferred from homology"/>
<dbReference type="InterPro" id="IPR002657">
    <property type="entry name" value="BilAc:Na_symport/Acr3"/>
</dbReference>
<reference evidence="9 10" key="1">
    <citation type="journal article" date="2017" name="Gigascience">
        <title>Genome sequence of the small brown planthopper, Laodelphax striatellus.</title>
        <authorList>
            <person name="Zhu J."/>
            <person name="Jiang F."/>
            <person name="Wang X."/>
            <person name="Yang P."/>
            <person name="Bao Y."/>
            <person name="Zhao W."/>
            <person name="Wang W."/>
            <person name="Lu H."/>
            <person name="Wang Q."/>
            <person name="Cui N."/>
            <person name="Li J."/>
            <person name="Chen X."/>
            <person name="Luo L."/>
            <person name="Yu J."/>
            <person name="Kang L."/>
            <person name="Cui F."/>
        </authorList>
    </citation>
    <scope>NUCLEOTIDE SEQUENCE [LARGE SCALE GENOMIC DNA]</scope>
    <source>
        <strain evidence="9">Lst14</strain>
    </source>
</reference>
<keyword evidence="3 7" id="KW-0812">Transmembrane</keyword>
<evidence type="ECO:0000256" key="4">
    <source>
        <dbReference type="ARBA" id="ARBA00022847"/>
    </source>
</evidence>
<evidence type="ECO:0008006" key="11">
    <source>
        <dbReference type="Google" id="ProtNLM"/>
    </source>
</evidence>
<evidence type="ECO:0000256" key="5">
    <source>
        <dbReference type="ARBA" id="ARBA00022989"/>
    </source>
</evidence>
<feature type="signal peptide" evidence="8">
    <location>
        <begin position="1"/>
        <end position="32"/>
    </location>
</feature>
<dbReference type="GO" id="GO:0016020">
    <property type="term" value="C:membrane"/>
    <property type="evidence" value="ECO:0007669"/>
    <property type="project" value="UniProtKB-SubCell"/>
</dbReference>
<evidence type="ECO:0000313" key="10">
    <source>
        <dbReference type="Proteomes" id="UP000291343"/>
    </source>
</evidence>
<keyword evidence="4" id="KW-0813">Transport</keyword>
<evidence type="ECO:0000256" key="2">
    <source>
        <dbReference type="ARBA" id="ARBA00006528"/>
    </source>
</evidence>
<comment type="similarity">
    <text evidence="2">Belongs to the bile acid:sodium symporter (BASS) (TC 2.A.28) family.</text>
</comment>
<dbReference type="InterPro" id="IPR038770">
    <property type="entry name" value="Na+/solute_symporter_sf"/>
</dbReference>
<sequence>MCPLWPVHTIIMYLLVLFPLWILSSTIMHVSASKLTVDFIPADNVQIPMSETAPLTVIYQSSDFSPDDRARGSFYLVSDSPQVVSVPPRDVLLKTHQINNMTFVSVFNVSANFLGYANVKAVFEKDSEKRESEKTAKFTVVRQERPIDRMFLISVIVLVFILYINFGCALDLEVLMQTIKRPIGPAIGVFCQFILMPIIGFLIGQLLFKHSTALQLGFFFTGIVPAGGASNIWTCILGGNLNLSITMTTVSTFTAFLLIPFWAFTLGRVIFASGDMVVPYGSIARSAISLIIPLVIGAFLQFYAPKFSKLMVRILKPFSAALLLFIIAFAIVTNLYLFKLFTWEIALAGFCLPFFGYLFGGIIARLMNQKPEDSLAISIETGVQNTGVAIFMLRYSLGQPEADITTVAPVAVAIMTPIPLILLHLLRKCFLSQIYNPKNSQDAYSEKITTISNDDYLTAHA</sequence>
<comment type="caution">
    <text evidence="9">The sequence shown here is derived from an EMBL/GenBank/DDBJ whole genome shotgun (WGS) entry which is preliminary data.</text>
</comment>
<keyword evidence="5 7" id="KW-1133">Transmembrane helix</keyword>
<dbReference type="PANTHER" id="PTHR10361:SF28">
    <property type="entry name" value="P3 PROTEIN-RELATED"/>
    <property type="match status" value="1"/>
</dbReference>